<accession>A0A9Q3JD54</accession>
<evidence type="ECO:0000313" key="2">
    <source>
        <dbReference type="Proteomes" id="UP000765509"/>
    </source>
</evidence>
<dbReference type="Proteomes" id="UP000765509">
    <property type="component" value="Unassembled WGS sequence"/>
</dbReference>
<keyword evidence="2" id="KW-1185">Reference proteome</keyword>
<evidence type="ECO:0000313" key="1">
    <source>
        <dbReference type="EMBL" id="MBW0559576.1"/>
    </source>
</evidence>
<reference evidence="1" key="1">
    <citation type="submission" date="2021-03" db="EMBL/GenBank/DDBJ databases">
        <title>Draft genome sequence of rust myrtle Austropuccinia psidii MF-1, a brazilian biotype.</title>
        <authorList>
            <person name="Quecine M.C."/>
            <person name="Pachon D.M.R."/>
            <person name="Bonatelli M.L."/>
            <person name="Correr F.H."/>
            <person name="Franceschini L.M."/>
            <person name="Leite T.F."/>
            <person name="Margarido G.R.A."/>
            <person name="Almeida C.A."/>
            <person name="Ferrarezi J.A."/>
            <person name="Labate C.A."/>
        </authorList>
    </citation>
    <scope>NUCLEOTIDE SEQUENCE</scope>
    <source>
        <strain evidence="1">MF-1</strain>
    </source>
</reference>
<name>A0A9Q3JD54_9BASI</name>
<comment type="caution">
    <text evidence="1">The sequence shown here is derived from an EMBL/GenBank/DDBJ whole genome shotgun (WGS) entry which is preliminary data.</text>
</comment>
<dbReference type="AlphaFoldDB" id="A0A9Q3JD54"/>
<gene>
    <name evidence="1" type="ORF">O181_099291</name>
</gene>
<dbReference type="EMBL" id="AVOT02068308">
    <property type="protein sequence ID" value="MBW0559576.1"/>
    <property type="molecule type" value="Genomic_DNA"/>
</dbReference>
<organism evidence="1 2">
    <name type="scientific">Austropuccinia psidii MF-1</name>
    <dbReference type="NCBI Taxonomy" id="1389203"/>
    <lineage>
        <taxon>Eukaryota</taxon>
        <taxon>Fungi</taxon>
        <taxon>Dikarya</taxon>
        <taxon>Basidiomycota</taxon>
        <taxon>Pucciniomycotina</taxon>
        <taxon>Pucciniomycetes</taxon>
        <taxon>Pucciniales</taxon>
        <taxon>Sphaerophragmiaceae</taxon>
        <taxon>Austropuccinia</taxon>
    </lineage>
</organism>
<proteinExistence type="predicted"/>
<protein>
    <submittedName>
        <fullName evidence="1">Uncharacterized protein</fullName>
    </submittedName>
</protein>
<sequence>MKPSPIPKPRLLPVLTYQQLKTVARISRIREDQYPLPFPATQVFQRRDPLPIRATRGNPSVGNEGQYSMARFVRRVDINSREVIMYANDRITPGAASKKMASKFS</sequence>